<dbReference type="SUPFAM" id="SSF55486">
    <property type="entry name" value="Metalloproteases ('zincins'), catalytic domain"/>
    <property type="match status" value="1"/>
</dbReference>
<accession>A0A017H8V0</accession>
<dbReference type="GO" id="GO:0005737">
    <property type="term" value="C:cytoplasm"/>
    <property type="evidence" value="ECO:0007669"/>
    <property type="project" value="UniProtKB-SubCell"/>
</dbReference>
<feature type="region of interest" description="Disordered" evidence="8">
    <location>
        <begin position="80"/>
        <end position="103"/>
    </location>
</feature>
<keyword evidence="10" id="KW-1185">Reference proteome</keyword>
<dbReference type="InterPro" id="IPR002036">
    <property type="entry name" value="YbeY"/>
</dbReference>
<evidence type="ECO:0000313" key="9">
    <source>
        <dbReference type="EMBL" id="EYD70811.1"/>
    </source>
</evidence>
<keyword evidence="7" id="KW-0698">rRNA processing</keyword>
<evidence type="ECO:0000256" key="6">
    <source>
        <dbReference type="ARBA" id="ARBA00022833"/>
    </source>
</evidence>
<comment type="caution">
    <text evidence="9">The sequence shown here is derived from an EMBL/GenBank/DDBJ whole genome shotgun (WGS) entry which is preliminary data.</text>
</comment>
<dbReference type="HAMAP" id="MF_00009">
    <property type="entry name" value="Endoribonucl_YbeY"/>
    <property type="match status" value="1"/>
</dbReference>
<dbReference type="PROSITE" id="PS01306">
    <property type="entry name" value="UPF0054"/>
    <property type="match status" value="1"/>
</dbReference>
<dbReference type="GO" id="GO:0008270">
    <property type="term" value="F:zinc ion binding"/>
    <property type="evidence" value="ECO:0007669"/>
    <property type="project" value="UniProtKB-UniRule"/>
</dbReference>
<dbReference type="eggNOG" id="COG0319">
    <property type="taxonomic scope" value="Bacteria"/>
</dbReference>
<sequence length="189" mass="20139">MAQRSPARPPLVDCLIEDHRWESVGLEELAEAACVAALGGLGLDPGHYEISLLGCSDARIADLNADFRGKPKPTNVLSWPSEERGAARPGARPAPPRRDPMGPTELGDIAIAYETCAREAREAGRTTADHVTHLMVHGTLHLMGFDHETDPDAALMEGLETEILGKMGVADPYAAEATAAPEGDDGRRV</sequence>
<dbReference type="STRING" id="1122180.Lokhon_02453"/>
<gene>
    <name evidence="7" type="primary">ybeY</name>
    <name evidence="9" type="ORF">Lokhon_02453</name>
</gene>
<proteinExistence type="inferred from homology"/>
<evidence type="ECO:0000256" key="2">
    <source>
        <dbReference type="ARBA" id="ARBA00022722"/>
    </source>
</evidence>
<comment type="similarity">
    <text evidence="1 7">Belongs to the endoribonuclease YbeY family.</text>
</comment>
<dbReference type="GO" id="GO:0004222">
    <property type="term" value="F:metalloendopeptidase activity"/>
    <property type="evidence" value="ECO:0007669"/>
    <property type="project" value="InterPro"/>
</dbReference>
<comment type="cofactor">
    <cofactor evidence="7">
        <name>Zn(2+)</name>
        <dbReference type="ChEBI" id="CHEBI:29105"/>
    </cofactor>
    <text evidence="7">Binds 1 zinc ion.</text>
</comment>
<evidence type="ECO:0000256" key="1">
    <source>
        <dbReference type="ARBA" id="ARBA00010875"/>
    </source>
</evidence>
<keyword evidence="7" id="KW-0690">Ribosome biogenesis</keyword>
<reference evidence="9 10" key="1">
    <citation type="submission" date="2013-03" db="EMBL/GenBank/DDBJ databases">
        <authorList>
            <person name="Fiebig A."/>
            <person name="Goeker M."/>
            <person name="Klenk H.-P.P."/>
        </authorList>
    </citation>
    <scope>NUCLEOTIDE SEQUENCE [LARGE SCALE GENOMIC DNA]</scope>
    <source>
        <strain evidence="9 10">DSM 17492</strain>
    </source>
</reference>
<evidence type="ECO:0000256" key="3">
    <source>
        <dbReference type="ARBA" id="ARBA00022723"/>
    </source>
</evidence>
<comment type="subcellular location">
    <subcellularLocation>
        <location evidence="7">Cytoplasm</location>
    </subcellularLocation>
</comment>
<dbReference type="EMBL" id="APGJ01000007">
    <property type="protein sequence ID" value="EYD70811.1"/>
    <property type="molecule type" value="Genomic_DNA"/>
</dbReference>
<dbReference type="Proteomes" id="UP000025047">
    <property type="component" value="Unassembled WGS sequence"/>
</dbReference>
<keyword evidence="2 7" id="KW-0540">Nuclease</keyword>
<organism evidence="9 10">
    <name type="scientific">Limimaricola hongkongensis DSM 17492</name>
    <dbReference type="NCBI Taxonomy" id="1122180"/>
    <lineage>
        <taxon>Bacteria</taxon>
        <taxon>Pseudomonadati</taxon>
        <taxon>Pseudomonadota</taxon>
        <taxon>Alphaproteobacteria</taxon>
        <taxon>Rhodobacterales</taxon>
        <taxon>Paracoccaceae</taxon>
        <taxon>Limimaricola</taxon>
    </lineage>
</organism>
<dbReference type="RefSeq" id="WP_017929694.1">
    <property type="nucleotide sequence ID" value="NZ_KB823003.1"/>
</dbReference>
<evidence type="ECO:0000313" key="10">
    <source>
        <dbReference type="Proteomes" id="UP000025047"/>
    </source>
</evidence>
<dbReference type="Pfam" id="PF02130">
    <property type="entry name" value="YbeY"/>
    <property type="match status" value="1"/>
</dbReference>
<dbReference type="AlphaFoldDB" id="A0A017H8V0"/>
<evidence type="ECO:0000256" key="7">
    <source>
        <dbReference type="HAMAP-Rule" id="MF_00009"/>
    </source>
</evidence>
<feature type="binding site" evidence="7">
    <location>
        <position position="137"/>
    </location>
    <ligand>
        <name>Zn(2+)</name>
        <dbReference type="ChEBI" id="CHEBI:29105"/>
        <note>catalytic</note>
    </ligand>
</feature>
<dbReference type="PATRIC" id="fig|1122180.6.peg.2436"/>
<keyword evidence="7" id="KW-0963">Cytoplasm</keyword>
<dbReference type="Gene3D" id="3.40.390.30">
    <property type="entry name" value="Metalloproteases ('zincins'), catalytic domain"/>
    <property type="match status" value="1"/>
</dbReference>
<dbReference type="GO" id="GO:0006364">
    <property type="term" value="P:rRNA processing"/>
    <property type="evidence" value="ECO:0007669"/>
    <property type="project" value="UniProtKB-UniRule"/>
</dbReference>
<dbReference type="GO" id="GO:0004521">
    <property type="term" value="F:RNA endonuclease activity"/>
    <property type="evidence" value="ECO:0007669"/>
    <property type="project" value="UniProtKB-UniRule"/>
</dbReference>
<feature type="binding site" evidence="7">
    <location>
        <position position="141"/>
    </location>
    <ligand>
        <name>Zn(2+)</name>
        <dbReference type="ChEBI" id="CHEBI:29105"/>
        <note>catalytic</note>
    </ligand>
</feature>
<dbReference type="EC" id="3.1.-.-" evidence="7"/>
<dbReference type="InterPro" id="IPR020549">
    <property type="entry name" value="YbeY_CS"/>
</dbReference>
<comment type="function">
    <text evidence="7">Single strand-specific metallo-endoribonuclease involved in late-stage 70S ribosome quality control and in maturation of the 3' terminus of the 16S rRNA.</text>
</comment>
<protein>
    <recommendedName>
        <fullName evidence="7">Endoribonuclease YbeY</fullName>
        <ecNumber evidence="7">3.1.-.-</ecNumber>
    </recommendedName>
</protein>
<dbReference type="PANTHER" id="PTHR46986:SF1">
    <property type="entry name" value="ENDORIBONUCLEASE YBEY, CHLOROPLASTIC"/>
    <property type="match status" value="1"/>
</dbReference>
<dbReference type="InterPro" id="IPR023091">
    <property type="entry name" value="MetalPrtase_cat_dom_sf_prd"/>
</dbReference>
<dbReference type="OrthoDB" id="9807740at2"/>
<keyword evidence="4 7" id="KW-0255">Endonuclease</keyword>
<evidence type="ECO:0000256" key="8">
    <source>
        <dbReference type="SAM" id="MobiDB-lite"/>
    </source>
</evidence>
<feature type="binding site" evidence="7">
    <location>
        <position position="147"/>
    </location>
    <ligand>
        <name>Zn(2+)</name>
        <dbReference type="ChEBI" id="CHEBI:29105"/>
        <note>catalytic</note>
    </ligand>
</feature>
<evidence type="ECO:0000256" key="4">
    <source>
        <dbReference type="ARBA" id="ARBA00022759"/>
    </source>
</evidence>
<dbReference type="HOGENOM" id="CLU_106710_0_0_5"/>
<keyword evidence="3 7" id="KW-0479">Metal-binding</keyword>
<name>A0A017H8V0_9RHOB</name>
<keyword evidence="6 7" id="KW-0862">Zinc</keyword>
<dbReference type="NCBIfam" id="TIGR00043">
    <property type="entry name" value="rRNA maturation RNase YbeY"/>
    <property type="match status" value="1"/>
</dbReference>
<dbReference type="PANTHER" id="PTHR46986">
    <property type="entry name" value="ENDORIBONUCLEASE YBEY, CHLOROPLASTIC"/>
    <property type="match status" value="1"/>
</dbReference>
<keyword evidence="5 7" id="KW-0378">Hydrolase</keyword>
<evidence type="ECO:0000256" key="5">
    <source>
        <dbReference type="ARBA" id="ARBA00022801"/>
    </source>
</evidence>